<dbReference type="SUPFAM" id="SSF55785">
    <property type="entry name" value="PYP-like sensor domain (PAS domain)"/>
    <property type="match status" value="1"/>
</dbReference>
<dbReference type="Ensembl" id="ENSLOCT00000001883.1">
    <property type="protein sequence ID" value="ENSLOCP00000001878.1"/>
    <property type="gene ID" value="ENSLOCG00000001634.1"/>
</dbReference>
<dbReference type="Proteomes" id="UP000018468">
    <property type="component" value="Linkage group LG28"/>
</dbReference>
<keyword evidence="8" id="KW-0804">Transcription</keyword>
<dbReference type="FunFam" id="3.30.450.20:FF:000015">
    <property type="entry name" value="Hypoxia-inducible factor 1-alpha isoform 1"/>
    <property type="match status" value="1"/>
</dbReference>
<keyword evidence="9" id="KW-0539">Nucleus</keyword>
<dbReference type="PANTHER" id="PTHR23043:SF7">
    <property type="entry name" value="HYPOXIA-INDUCIBLE FACTOR 1-ALPHA"/>
    <property type="match status" value="1"/>
</dbReference>
<evidence type="ECO:0000256" key="1">
    <source>
        <dbReference type="ARBA" id="ARBA00004123"/>
    </source>
</evidence>
<dbReference type="GO" id="GO:0003677">
    <property type="term" value="F:DNA binding"/>
    <property type="evidence" value="ECO:0007669"/>
    <property type="project" value="UniProtKB-KW"/>
</dbReference>
<evidence type="ECO:0000256" key="5">
    <source>
        <dbReference type="ARBA" id="ARBA00023015"/>
    </source>
</evidence>
<dbReference type="InterPro" id="IPR035965">
    <property type="entry name" value="PAS-like_dom_sf"/>
</dbReference>
<dbReference type="InterPro" id="IPR013655">
    <property type="entry name" value="PAS_fold_3"/>
</dbReference>
<keyword evidence="4" id="KW-0832">Ubl conjugation</keyword>
<evidence type="ECO:0000256" key="10">
    <source>
        <dbReference type="ARBA" id="ARBA00023278"/>
    </source>
</evidence>
<comment type="subcellular location">
    <subcellularLocation>
        <location evidence="1">Nucleus</location>
    </subcellularLocation>
</comment>
<accession>W5M0H1</accession>
<keyword evidence="10" id="KW-0379">Hydroxylation</keyword>
<keyword evidence="5" id="KW-0805">Transcription regulation</keyword>
<proteinExistence type="predicted"/>
<dbReference type="EMBL" id="AHAT01033986">
    <property type="status" value="NOT_ANNOTATED_CDS"/>
    <property type="molecule type" value="Genomic_DNA"/>
</dbReference>
<reference evidence="13" key="1">
    <citation type="submission" date="2011-12" db="EMBL/GenBank/DDBJ databases">
        <title>The Draft Genome of Lepisosteus oculatus.</title>
        <authorList>
            <consortium name="The Broad Institute Genome Assembly &amp; Analysis Group"/>
            <consortium name="Computational R&amp;D Group"/>
            <consortium name="and Sequencing Platform"/>
            <person name="Di Palma F."/>
            <person name="Alfoldi J."/>
            <person name="Johnson J."/>
            <person name="Berlin A."/>
            <person name="Gnerre S."/>
            <person name="Jaffe D."/>
            <person name="MacCallum I."/>
            <person name="Young S."/>
            <person name="Walker B.J."/>
            <person name="Lander E.S."/>
            <person name="Lindblad-Toh K."/>
        </authorList>
    </citation>
    <scope>NUCLEOTIDE SEQUENCE [LARGE SCALE GENOMIC DNA]</scope>
</reference>
<protein>
    <recommendedName>
        <fullName evidence="2">Hypoxia-inducible factor 1-alpha</fullName>
    </recommendedName>
</protein>
<dbReference type="GeneTree" id="ENSGT00940000156774"/>
<evidence type="ECO:0000259" key="11">
    <source>
        <dbReference type="PROSITE" id="PS50112"/>
    </source>
</evidence>
<keyword evidence="13" id="KW-1185">Reference proteome</keyword>
<evidence type="ECO:0000256" key="4">
    <source>
        <dbReference type="ARBA" id="ARBA00022843"/>
    </source>
</evidence>
<organism evidence="12 13">
    <name type="scientific">Lepisosteus oculatus</name>
    <name type="common">Spotted gar</name>
    <dbReference type="NCBI Taxonomy" id="7918"/>
    <lineage>
        <taxon>Eukaryota</taxon>
        <taxon>Metazoa</taxon>
        <taxon>Chordata</taxon>
        <taxon>Craniata</taxon>
        <taxon>Vertebrata</taxon>
        <taxon>Euteleostomi</taxon>
        <taxon>Actinopterygii</taxon>
        <taxon>Neopterygii</taxon>
        <taxon>Holostei</taxon>
        <taxon>Semionotiformes</taxon>
        <taxon>Lepisosteidae</taxon>
        <taxon>Lepisosteus</taxon>
    </lineage>
</organism>
<evidence type="ECO:0000256" key="3">
    <source>
        <dbReference type="ARBA" id="ARBA00022737"/>
    </source>
</evidence>
<dbReference type="InParanoid" id="W5M0H1"/>
<dbReference type="GO" id="GO:0005634">
    <property type="term" value="C:nucleus"/>
    <property type="evidence" value="ECO:0007669"/>
    <property type="project" value="UniProtKB-SubCell"/>
</dbReference>
<evidence type="ECO:0000256" key="7">
    <source>
        <dbReference type="ARBA" id="ARBA00023159"/>
    </source>
</evidence>
<evidence type="ECO:0000256" key="8">
    <source>
        <dbReference type="ARBA" id="ARBA00023163"/>
    </source>
</evidence>
<reference evidence="12" key="3">
    <citation type="submission" date="2025-09" db="UniProtKB">
        <authorList>
            <consortium name="Ensembl"/>
        </authorList>
    </citation>
    <scope>IDENTIFICATION</scope>
</reference>
<dbReference type="Pfam" id="PF08447">
    <property type="entry name" value="PAS_3"/>
    <property type="match status" value="1"/>
</dbReference>
<reference evidence="12" key="2">
    <citation type="submission" date="2025-08" db="UniProtKB">
        <authorList>
            <consortium name="Ensembl"/>
        </authorList>
    </citation>
    <scope>IDENTIFICATION</scope>
</reference>
<dbReference type="Bgee" id="ENSLOCG00000001634">
    <property type="expression patterns" value="Expressed in liver and 11 other cell types or tissues"/>
</dbReference>
<sequence>PGSFPTRVVELTGYEESELLGRSVYQYYHALDSRHILKTHHNLFSKGQSSTGQYRLLVKRGGYVWVETDATVVYNSRSGQPQSVICVNYILSEPLESEVIFSLEQTEDLSPCPVAGEPLPLCAPLSGGWGQLARAPAETTTALYWERGQPGEPCATRSPGAQWGWMYITLWLLHQFCTSASGGQQGPESIRSRVNRV</sequence>
<keyword evidence="7" id="KW-0010">Activator</keyword>
<dbReference type="PROSITE" id="PS50112">
    <property type="entry name" value="PAS"/>
    <property type="match status" value="1"/>
</dbReference>
<dbReference type="PANTHER" id="PTHR23043">
    <property type="entry name" value="HYPOXIA-INDUCIBLE FACTOR 1 ALPHA"/>
    <property type="match status" value="1"/>
</dbReference>
<keyword evidence="3" id="KW-0677">Repeat</keyword>
<dbReference type="CDD" id="cd00130">
    <property type="entry name" value="PAS"/>
    <property type="match status" value="1"/>
</dbReference>
<dbReference type="STRING" id="7918.ENSLOCP00000001878"/>
<dbReference type="eggNOG" id="KOG3558">
    <property type="taxonomic scope" value="Eukaryota"/>
</dbReference>
<dbReference type="SMART" id="SM00086">
    <property type="entry name" value="PAC"/>
    <property type="match status" value="1"/>
</dbReference>
<evidence type="ECO:0000256" key="2">
    <source>
        <dbReference type="ARBA" id="ARBA00014446"/>
    </source>
</evidence>
<dbReference type="Gene3D" id="3.30.450.20">
    <property type="entry name" value="PAS domain"/>
    <property type="match status" value="1"/>
</dbReference>
<evidence type="ECO:0000256" key="9">
    <source>
        <dbReference type="ARBA" id="ARBA00023242"/>
    </source>
</evidence>
<dbReference type="NCBIfam" id="TIGR00229">
    <property type="entry name" value="sensory_box"/>
    <property type="match status" value="1"/>
</dbReference>
<dbReference type="HOGENOM" id="CLU_1387072_0_0_1"/>
<dbReference type="InterPro" id="IPR000014">
    <property type="entry name" value="PAS"/>
</dbReference>
<name>W5M0H1_LEPOC</name>
<evidence type="ECO:0000256" key="6">
    <source>
        <dbReference type="ARBA" id="ARBA00023125"/>
    </source>
</evidence>
<evidence type="ECO:0000313" key="12">
    <source>
        <dbReference type="Ensembl" id="ENSLOCP00000001878.1"/>
    </source>
</evidence>
<feature type="domain" description="PAS" evidence="11">
    <location>
        <begin position="8"/>
        <end position="47"/>
    </location>
</feature>
<evidence type="ECO:0000313" key="13">
    <source>
        <dbReference type="Proteomes" id="UP000018468"/>
    </source>
</evidence>
<dbReference type="AlphaFoldDB" id="W5M0H1"/>
<keyword evidence="6" id="KW-0238">DNA-binding</keyword>
<dbReference type="InterPro" id="IPR001610">
    <property type="entry name" value="PAC"/>
</dbReference>